<accession>A0A813JPG1</accession>
<sequence length="1263" mass="138645">MRTVRIIPQYTVNEFDPRPPRALGPSSMFKIALFIHPPSSFREKQDWTMLSFSSGKGPLDVGAMPGWEVIRVMWQMTHSNNGQPNPATDLVVPQVTAGRAFIQDFIIDFILPENAWEIDTLVLSAPMGFTLQNPDYAANSPGSCIQRKMLLPLRALQEEPEATRPAYCMDNVMTIPLLNFGRALQSGELNRLMLWLYNPEAPPTPEQNYWKMEHFAVKPLSGMQLTTCGLIASWDVIPVLSDMSSALTGNLKAAGTVTTIVFRFKTISEASELQVNALEPMGFNFKGAFAFANLTGTRSVPQILVAGWDVIRLVVMMKGHDDITLTIEGVTLPLVPGRTQWQLSTWKLPEENPLGAAYRRDEGFMYGFFVPGQIEVSRATGQTGREAAAILNKRSDLTFDFTSTATLLPGDEMIVRVEGAEFDSGFVLFNSQAAIFVVEPNAAVTERQIGEWSCINGKIASAKWQGVTTPYCETDDYRISEQTKRLALGGVLQSNTTNGPNGTNISFRIATEILLTLSGTAPRLSHIRMKFQVQTPADRTNFLLERWFLEITRIDEPTGKLVIVSTNDGAGVNLAVVTQLPTSPNPVALHNAPLTVIQVKLELDPLDSDAEAIVLSGPPGYRFPANCTVPNQGDRVANAEAMRCIALPYADTLQGMLPRVRLDCMVDRDFFEYVYVPGKGTDCLRKVATTIYVETPALTPSYNDWFVEAVDVTRAPEMPGGRNFTSVGDRLGRGTFQGFDIVDMSAWAVYAALASVSLDIGISFESRVDMPPLGEVFITAPETLTNFGCSNRRGEILPLSLGPVLSCTTGLEPKSVRLKLNSTLKAGLQLILIPGETSSEPSSIGEKVFQIFLVGPDGKNLDVALSVPAEKVQQGLRVSVWPLWWTKLIWGKPFFYVTIPLEVISEAGMSLRALLIDLPMSPESGGLQFYGTDFEVTTAFGEGLVTRRSGPAAVVSQGGGSALIRLDSSVRLSTGLTLIRFKVRAALDTPKFNFWRVALCGGAAGAAVDMDSDDAGCSLGEKLREERGPAITAVFALAGFNPYDDGPQNKLNLVGLAKRKSVPAGAIEAQVASCKGTTCSDPLSVHSFDRMPDKSENPMRQIRVEKLTINISVGESGDRLTRAAKVLEQLTEQQPLFSKCRMTIRSFSVRRNEKIACHVTVRGEKAEEILEKGLKVKEYELRKKNFAKNGSFGFGITEHIDLGIKYDPGTGIYGMDFYVHLSRPGSRVMYRKLKRGRIGFAHRLKKEDGMKWFQTKFDGIILA</sequence>
<dbReference type="GO" id="GO:0005840">
    <property type="term" value="C:ribosome"/>
    <property type="evidence" value="ECO:0007669"/>
    <property type="project" value="UniProtKB-KW"/>
</dbReference>
<dbReference type="InterPro" id="IPR022803">
    <property type="entry name" value="Ribosomal_uL5_dom_sf"/>
</dbReference>
<dbReference type="PANTHER" id="PTHR11994">
    <property type="entry name" value="60S RIBOSOMAL PROTEIN L11-RELATED"/>
    <property type="match status" value="1"/>
</dbReference>
<evidence type="ECO:0000313" key="13">
    <source>
        <dbReference type="Proteomes" id="UP000626109"/>
    </source>
</evidence>
<dbReference type="GO" id="GO:1990904">
    <property type="term" value="C:ribonucleoprotein complex"/>
    <property type="evidence" value="ECO:0007669"/>
    <property type="project" value="UniProtKB-KW"/>
</dbReference>
<dbReference type="GO" id="GO:0019843">
    <property type="term" value="F:rRNA binding"/>
    <property type="evidence" value="ECO:0007669"/>
    <property type="project" value="UniProtKB-KW"/>
</dbReference>
<evidence type="ECO:0000256" key="8">
    <source>
        <dbReference type="ARBA" id="ARBA00023242"/>
    </source>
</evidence>
<dbReference type="NCBIfam" id="NF003258">
    <property type="entry name" value="PRK04219.1"/>
    <property type="match status" value="1"/>
</dbReference>
<evidence type="ECO:0000256" key="1">
    <source>
        <dbReference type="ARBA" id="ARBA00004123"/>
    </source>
</evidence>
<dbReference type="GO" id="GO:0005737">
    <property type="term" value="C:cytoplasm"/>
    <property type="evidence" value="ECO:0007669"/>
    <property type="project" value="UniProtKB-SubCell"/>
</dbReference>
<evidence type="ECO:0000259" key="10">
    <source>
        <dbReference type="Pfam" id="PF00281"/>
    </source>
</evidence>
<evidence type="ECO:0000256" key="9">
    <source>
        <dbReference type="ARBA" id="ARBA00023274"/>
    </source>
</evidence>
<dbReference type="FunFam" id="3.30.1440.10:FF:000004">
    <property type="entry name" value="60S ribosomal protein L11, putative"/>
    <property type="match status" value="1"/>
</dbReference>
<name>A0A813JPG1_POLGL</name>
<dbReference type="GO" id="GO:0006412">
    <property type="term" value="P:translation"/>
    <property type="evidence" value="ECO:0007669"/>
    <property type="project" value="InterPro"/>
</dbReference>
<dbReference type="InterPro" id="IPR031310">
    <property type="entry name" value="Ribosomal_uL5_N"/>
</dbReference>
<keyword evidence="5" id="KW-0699">rRNA-binding</keyword>
<feature type="domain" description="Large ribosomal subunit protein uL5 C-terminal" evidence="11">
    <location>
        <begin position="1154"/>
        <end position="1252"/>
    </location>
</feature>
<keyword evidence="6" id="KW-0694">RNA-binding</keyword>
<evidence type="ECO:0000256" key="7">
    <source>
        <dbReference type="ARBA" id="ARBA00022980"/>
    </source>
</evidence>
<dbReference type="Gene3D" id="3.30.1440.10">
    <property type="match status" value="1"/>
</dbReference>
<protein>
    <recommendedName>
        <fullName evidence="14">50S ribosomal protein L5, chloroplastic</fullName>
    </recommendedName>
</protein>
<dbReference type="GO" id="GO:0005634">
    <property type="term" value="C:nucleus"/>
    <property type="evidence" value="ECO:0007669"/>
    <property type="project" value="UniProtKB-SubCell"/>
</dbReference>
<dbReference type="Pfam" id="PF00281">
    <property type="entry name" value="Ribosomal_L5"/>
    <property type="match status" value="1"/>
</dbReference>
<dbReference type="InterPro" id="IPR057266">
    <property type="entry name" value="Ribosomal_uL5_euk/arc-type"/>
</dbReference>
<dbReference type="InterPro" id="IPR002132">
    <property type="entry name" value="Ribosomal_uL5"/>
</dbReference>
<comment type="similarity">
    <text evidence="3">Belongs to the universal ribosomal protein uL5 family.</text>
</comment>
<evidence type="ECO:0000256" key="6">
    <source>
        <dbReference type="ARBA" id="ARBA00022884"/>
    </source>
</evidence>
<gene>
    <name evidence="12" type="ORF">PGLA2088_LOCUS23353</name>
</gene>
<dbReference type="InterPro" id="IPR031309">
    <property type="entry name" value="Ribosomal_uL5_C"/>
</dbReference>
<organism evidence="12 13">
    <name type="scientific">Polarella glacialis</name>
    <name type="common">Dinoflagellate</name>
    <dbReference type="NCBI Taxonomy" id="89957"/>
    <lineage>
        <taxon>Eukaryota</taxon>
        <taxon>Sar</taxon>
        <taxon>Alveolata</taxon>
        <taxon>Dinophyceae</taxon>
        <taxon>Suessiales</taxon>
        <taxon>Suessiaceae</taxon>
        <taxon>Polarella</taxon>
    </lineage>
</organism>
<feature type="domain" description="Large ribosomal subunit protein uL5 N-terminal" evidence="10">
    <location>
        <begin position="1097"/>
        <end position="1150"/>
    </location>
</feature>
<proteinExistence type="inferred from homology"/>
<evidence type="ECO:0000259" key="11">
    <source>
        <dbReference type="Pfam" id="PF00673"/>
    </source>
</evidence>
<evidence type="ECO:0000256" key="2">
    <source>
        <dbReference type="ARBA" id="ARBA00004496"/>
    </source>
</evidence>
<dbReference type="Pfam" id="PF00673">
    <property type="entry name" value="Ribosomal_L5_C"/>
    <property type="match status" value="1"/>
</dbReference>
<comment type="subcellular location">
    <subcellularLocation>
        <location evidence="2">Cytoplasm</location>
    </subcellularLocation>
    <subcellularLocation>
        <location evidence="1">Nucleus</location>
    </subcellularLocation>
</comment>
<reference evidence="12" key="1">
    <citation type="submission" date="2021-02" db="EMBL/GenBank/DDBJ databases">
        <authorList>
            <person name="Dougan E. K."/>
            <person name="Rhodes N."/>
            <person name="Thang M."/>
            <person name="Chan C."/>
        </authorList>
    </citation>
    <scope>NUCLEOTIDE SEQUENCE</scope>
</reference>
<keyword evidence="9" id="KW-0687">Ribonucleoprotein</keyword>
<dbReference type="SUPFAM" id="SSF55282">
    <property type="entry name" value="RL5-like"/>
    <property type="match status" value="1"/>
</dbReference>
<keyword evidence="7" id="KW-0689">Ribosomal protein</keyword>
<dbReference type="AlphaFoldDB" id="A0A813JPG1"/>
<dbReference type="EMBL" id="CAJNNW010026175">
    <property type="protein sequence ID" value="CAE8683234.1"/>
    <property type="molecule type" value="Genomic_DNA"/>
</dbReference>
<evidence type="ECO:0000313" key="12">
    <source>
        <dbReference type="EMBL" id="CAE8683234.1"/>
    </source>
</evidence>
<evidence type="ECO:0008006" key="14">
    <source>
        <dbReference type="Google" id="ProtNLM"/>
    </source>
</evidence>
<evidence type="ECO:0000256" key="4">
    <source>
        <dbReference type="ARBA" id="ARBA00022490"/>
    </source>
</evidence>
<evidence type="ECO:0000256" key="3">
    <source>
        <dbReference type="ARBA" id="ARBA00008553"/>
    </source>
</evidence>
<keyword evidence="8" id="KW-0539">Nucleus</keyword>
<keyword evidence="4" id="KW-0963">Cytoplasm</keyword>
<evidence type="ECO:0000256" key="5">
    <source>
        <dbReference type="ARBA" id="ARBA00022730"/>
    </source>
</evidence>
<dbReference type="GO" id="GO:0003735">
    <property type="term" value="F:structural constituent of ribosome"/>
    <property type="evidence" value="ECO:0007669"/>
    <property type="project" value="InterPro"/>
</dbReference>
<dbReference type="Proteomes" id="UP000626109">
    <property type="component" value="Unassembled WGS sequence"/>
</dbReference>
<comment type="caution">
    <text evidence="12">The sequence shown here is derived from an EMBL/GenBank/DDBJ whole genome shotgun (WGS) entry which is preliminary data.</text>
</comment>